<dbReference type="Proteomes" id="UP000460298">
    <property type="component" value="Unassembled WGS sequence"/>
</dbReference>
<dbReference type="GO" id="GO:0033922">
    <property type="term" value="F:peptidoglycan beta-N-acetylmuramidase activity"/>
    <property type="evidence" value="ECO:0007669"/>
    <property type="project" value="InterPro"/>
</dbReference>
<dbReference type="Pfam" id="PF20732">
    <property type="entry name" value="NamZ_C"/>
    <property type="match status" value="1"/>
</dbReference>
<sequence>MLIDPVDRLLDVLPREMRIGLLANQVSFSFTKNRYSFEEIPGLERVFLPEHGLFAELQDQIPIDSVSPYRFLRDVQWVSLYGERESSLLPDVSLLKDLDMIIVDVQDVGARYYTFLTSVFYTMQVALTLENPPAFCIIDRPNPAGRAVEGTPLQSRYASFVGVPGVPHRHGLTAAELLLYYRDRHPDLKNGHRLKFAVIPYDHSIPIKDETGWLTKETDRRTAMQPPWTIPPSPNMPSPITPLVYAGQCLLEGTNLSEGRGTTRPFEIFGAPYIDENWMMSLAQRDEIRQADLSLRPLRFIPTFHKFAGSVCNGWQLLPLGRRFHSLLFSLDLLRLIKERFTDFAWRTETYEYRDDLLAIEMLAGDDRLLEYLNGRGKRSELQQYLEAEELRWVEQAQPYVLYADILTPTVEQG</sequence>
<dbReference type="AlphaFoldDB" id="A0A833LW01"/>
<evidence type="ECO:0000313" key="4">
    <source>
        <dbReference type="Proteomes" id="UP000460298"/>
    </source>
</evidence>
<feature type="domain" description="Peptidoglycan beta-N-acetylmuramidase NamZ N-terminal" evidence="1">
    <location>
        <begin position="19"/>
        <end position="238"/>
    </location>
</feature>
<dbReference type="PIRSF" id="PIRSF016719">
    <property type="entry name" value="UCP016719"/>
    <property type="match status" value="1"/>
</dbReference>
<evidence type="ECO:0000259" key="2">
    <source>
        <dbReference type="Pfam" id="PF20732"/>
    </source>
</evidence>
<dbReference type="PANTHER" id="PTHR42915:SF1">
    <property type="entry name" value="PEPTIDOGLYCAN BETA-N-ACETYLMURAMIDASE NAMZ"/>
    <property type="match status" value="1"/>
</dbReference>
<dbReference type="Gene3D" id="3.90.1150.140">
    <property type="match status" value="1"/>
</dbReference>
<feature type="domain" description="Peptidoglycan beta-N-acetylmuramidase NamZ C-terminal" evidence="2">
    <location>
        <begin position="243"/>
        <end position="403"/>
    </location>
</feature>
<proteinExistence type="predicted"/>
<gene>
    <name evidence="3" type="ORF">F9K24_16300</name>
</gene>
<evidence type="ECO:0000313" key="3">
    <source>
        <dbReference type="EMBL" id="KAB2930603.1"/>
    </source>
</evidence>
<evidence type="ECO:0000259" key="1">
    <source>
        <dbReference type="Pfam" id="PF07075"/>
    </source>
</evidence>
<dbReference type="PANTHER" id="PTHR42915">
    <property type="entry name" value="HYPOTHETICAL 460 KDA PROTEIN IN FEUA-SIGW INTERGENIC REGION [PRECURSOR]"/>
    <property type="match status" value="1"/>
</dbReference>
<dbReference type="InterPro" id="IPR048502">
    <property type="entry name" value="NamZ_N"/>
</dbReference>
<organism evidence="3 4">
    <name type="scientific">Leptonema illini</name>
    <dbReference type="NCBI Taxonomy" id="183"/>
    <lineage>
        <taxon>Bacteria</taxon>
        <taxon>Pseudomonadati</taxon>
        <taxon>Spirochaetota</taxon>
        <taxon>Spirochaetia</taxon>
        <taxon>Leptospirales</taxon>
        <taxon>Leptospiraceae</taxon>
        <taxon>Leptonema</taxon>
    </lineage>
</organism>
<comment type="caution">
    <text evidence="3">The sequence shown here is derived from an EMBL/GenBank/DDBJ whole genome shotgun (WGS) entry which is preliminary data.</text>
</comment>
<dbReference type="EMBL" id="WBUI01000019">
    <property type="protein sequence ID" value="KAB2930603.1"/>
    <property type="molecule type" value="Genomic_DNA"/>
</dbReference>
<dbReference type="InterPro" id="IPR008302">
    <property type="entry name" value="NamZ"/>
</dbReference>
<dbReference type="Pfam" id="PF07075">
    <property type="entry name" value="NamZ_N"/>
    <property type="match status" value="1"/>
</dbReference>
<name>A0A833LW01_9LEPT</name>
<accession>A0A833LW01</accession>
<protein>
    <submittedName>
        <fullName evidence="3">DUF1343 domain-containing protein</fullName>
    </submittedName>
</protein>
<dbReference type="InterPro" id="IPR048503">
    <property type="entry name" value="NamZ_C"/>
</dbReference>
<dbReference type="Gene3D" id="3.40.50.12170">
    <property type="entry name" value="Uncharacterised protein PF07075, DUF1343"/>
    <property type="match status" value="1"/>
</dbReference>
<reference evidence="3 4" key="1">
    <citation type="submission" date="2019-10" db="EMBL/GenBank/DDBJ databases">
        <title>Extracellular Electron Transfer in a Candidatus Methanoperedens spp. Enrichment Culture.</title>
        <authorList>
            <person name="Berger S."/>
            <person name="Rangel Shaw D."/>
            <person name="Berben T."/>
            <person name="In 'T Zandt M."/>
            <person name="Frank J."/>
            <person name="Reimann J."/>
            <person name="Jetten M.S.M."/>
            <person name="Welte C.U."/>
        </authorList>
    </citation>
    <scope>NUCLEOTIDE SEQUENCE [LARGE SCALE GENOMIC DNA]</scope>
    <source>
        <strain evidence="3">SB12</strain>
    </source>
</reference>